<evidence type="ECO:0000313" key="6">
    <source>
        <dbReference type="Proteomes" id="UP000005627"/>
    </source>
</evidence>
<keyword evidence="6" id="KW-1185">Reference proteome</keyword>
<dbReference type="HOGENOM" id="CLU_334653_0_0_1"/>
<evidence type="ECO:0000256" key="4">
    <source>
        <dbReference type="SAM" id="MobiDB-lite"/>
    </source>
</evidence>
<dbReference type="AlphaFoldDB" id="G8ZWS8"/>
<dbReference type="NCBIfam" id="TIGR00756">
    <property type="entry name" value="PPR"/>
    <property type="match status" value="1"/>
</dbReference>
<evidence type="ECO:0008006" key="7">
    <source>
        <dbReference type="Google" id="ProtNLM"/>
    </source>
</evidence>
<reference evidence="5 6" key="1">
    <citation type="journal article" date="2011" name="Proc. Natl. Acad. Sci. U.S.A.">
        <title>Evolutionary erosion of yeast sex chromosomes by mating-type switching accidents.</title>
        <authorList>
            <person name="Gordon J.L."/>
            <person name="Armisen D."/>
            <person name="Proux-Wera E."/>
            <person name="Oheigeartaigh S.S."/>
            <person name="Byrne K.P."/>
            <person name="Wolfe K.H."/>
        </authorList>
    </citation>
    <scope>NUCLEOTIDE SEQUENCE [LARGE SCALE GENOMIC DNA]</scope>
    <source>
        <strain evidence="6">ATCC 10662 / CBS 1146 / NBRC 0425 / NCYC 2629 / NRRL Y-866</strain>
    </source>
</reference>
<dbReference type="GO" id="GO:0008380">
    <property type="term" value="P:RNA splicing"/>
    <property type="evidence" value="ECO:0007669"/>
    <property type="project" value="EnsemblFungi"/>
</dbReference>
<dbReference type="Pfam" id="PF13041">
    <property type="entry name" value="PPR_2"/>
    <property type="match status" value="1"/>
</dbReference>
<proteinExistence type="predicted"/>
<dbReference type="PANTHER" id="PTHR47942:SF63">
    <property type="entry name" value="PENTATRICOPEPTIDE REPEAT-CONTAINING PROTEIN"/>
    <property type="match status" value="1"/>
</dbReference>
<evidence type="ECO:0000313" key="5">
    <source>
        <dbReference type="EMBL" id="CCE93072.1"/>
    </source>
</evidence>
<comment type="subcellular location">
    <subcellularLocation>
        <location evidence="1">Mitochondrion</location>
    </subcellularLocation>
</comment>
<evidence type="ECO:0000256" key="1">
    <source>
        <dbReference type="ARBA" id="ARBA00004173"/>
    </source>
</evidence>
<dbReference type="GeneID" id="11501611"/>
<name>G8ZWS8_TORDE</name>
<sequence length="844" mass="97921">MYSLRSRIYSRTFQRLPALNFIPARTAIIPSRTTAHKRKRRIKDVSASDLNLKGVGKTDTKTLEFKLKQLQEFTRNIREQIKLSESNRKKNDELNNQIGPSEDNDDQNSSAIFNDLIASASSPTTSKDPKNLSSIIMAAQPKESNKLLPDIIRKRINDDAFVLASLMDKSHQNWNGIISKLHHSELRLKEVPIMVLKKWLLAKCDWLSFENIENLDQMLLERVDGDISRFSYPMYNCLFSNLSKLKAGQDHERILEKMKELLQRYDQTRETHTTEVFEMNQFILNCCIKYSSKALSFENMNYFLSKFKEDYGITPNRQNYTTIIQFYTKIGVSKQAWDVFDTMKFLSKSHEPDVVTYNSVLHLCNRDRDYARAIDLFQEMSDKNVQPNAQTLNIMAKTLARASADSMTSENKAESLRLLGWKYIHQIEDTFHTKHTEVPFYHTLEAMMALAAYDGDVGLARALYYKYTTQRYRQLVKKLTYSSDIRKVWQYALDPRLFNYLLLAYSKFDSTSLPILMGYEQGIKLRRNIMNSVDYTVRQSGDDGINNQLPMLPVVDLNQPWQVLAESRALWQFNLEYGGLYDLRQKPHDLTQENLENIRLGSNTLEEFKLKILHKIAQWKSKEVNHAVLNPVSLTSFLTIPIRLGDEKEFLLRFETFCFQQQEFDSVIEQLYNGFLQIDKGSHPVSDHIKDISMDSEDDSNAKMAYIASMKHKILASCATYELMMKAAATFGDSKLATKAWKYRGDFRKTLAFKNLNIAEKNQRDSEFAALMVSFFANQGMYADALGIIMTSQRFIDWKYDMVRALHQGLIKIEDEKSAKILLEIVNKKSPILNIEEHIKELNF</sequence>
<dbReference type="OrthoDB" id="185373at2759"/>
<dbReference type="InParanoid" id="G8ZWS8"/>
<gene>
    <name evidence="5" type="primary">TDEL0F02610</name>
    <name evidence="5" type="ORF">TDEL_0F02610</name>
</gene>
<feature type="compositionally biased region" description="Basic and acidic residues" evidence="4">
    <location>
        <begin position="84"/>
        <end position="93"/>
    </location>
</feature>
<dbReference type="EMBL" id="HE616747">
    <property type="protein sequence ID" value="CCE93072.1"/>
    <property type="molecule type" value="Genomic_DNA"/>
</dbReference>
<dbReference type="PANTHER" id="PTHR47942">
    <property type="entry name" value="TETRATRICOPEPTIDE REPEAT (TPR)-LIKE SUPERFAMILY PROTEIN-RELATED"/>
    <property type="match status" value="1"/>
</dbReference>
<dbReference type="eggNOG" id="ENOG502QUX2">
    <property type="taxonomic scope" value="Eukaryota"/>
</dbReference>
<dbReference type="GO" id="GO:0019843">
    <property type="term" value="F:rRNA binding"/>
    <property type="evidence" value="ECO:0007669"/>
    <property type="project" value="EnsemblFungi"/>
</dbReference>
<dbReference type="GO" id="GO:2000234">
    <property type="term" value="P:positive regulation of rRNA processing"/>
    <property type="evidence" value="ECO:0007669"/>
    <property type="project" value="EnsemblFungi"/>
</dbReference>
<protein>
    <recommendedName>
        <fullName evidence="7">Mitochondrial group I intron splicing factor CCM1</fullName>
    </recommendedName>
</protein>
<dbReference type="Proteomes" id="UP000005627">
    <property type="component" value="Chromosome 6"/>
</dbReference>
<dbReference type="KEGG" id="tdl:TDEL_0F02610"/>
<feature type="region of interest" description="Disordered" evidence="4">
    <location>
        <begin position="84"/>
        <end position="107"/>
    </location>
</feature>
<dbReference type="InterPro" id="IPR051222">
    <property type="entry name" value="PPR/CCM1_RNA-binding"/>
</dbReference>
<organism evidence="5 6">
    <name type="scientific">Torulaspora delbrueckii</name>
    <name type="common">Yeast</name>
    <name type="synonym">Candida colliculosa</name>
    <dbReference type="NCBI Taxonomy" id="4950"/>
    <lineage>
        <taxon>Eukaryota</taxon>
        <taxon>Fungi</taxon>
        <taxon>Dikarya</taxon>
        <taxon>Ascomycota</taxon>
        <taxon>Saccharomycotina</taxon>
        <taxon>Saccharomycetes</taxon>
        <taxon>Saccharomycetales</taxon>
        <taxon>Saccharomycetaceae</taxon>
        <taxon>Torulaspora</taxon>
    </lineage>
</organism>
<dbReference type="RefSeq" id="XP_003682283.1">
    <property type="nucleotide sequence ID" value="XM_003682235.1"/>
</dbReference>
<dbReference type="InterPro" id="IPR011990">
    <property type="entry name" value="TPR-like_helical_dom_sf"/>
</dbReference>
<dbReference type="GO" id="GO:0005739">
    <property type="term" value="C:mitochondrion"/>
    <property type="evidence" value="ECO:0007669"/>
    <property type="project" value="UniProtKB-SubCell"/>
</dbReference>
<evidence type="ECO:0000256" key="2">
    <source>
        <dbReference type="ARBA" id="ARBA00022737"/>
    </source>
</evidence>
<dbReference type="PROSITE" id="PS51375">
    <property type="entry name" value="PPR"/>
    <property type="match status" value="1"/>
</dbReference>
<feature type="repeat" description="PPR" evidence="3">
    <location>
        <begin position="353"/>
        <end position="387"/>
    </location>
</feature>
<accession>G8ZWS8</accession>
<dbReference type="FunCoup" id="G8ZWS8">
    <property type="interactions" value="138"/>
</dbReference>
<keyword evidence="2" id="KW-0677">Repeat</keyword>
<evidence type="ECO:0000256" key="3">
    <source>
        <dbReference type="PROSITE-ProRule" id="PRU00708"/>
    </source>
</evidence>
<dbReference type="Gene3D" id="1.25.40.10">
    <property type="entry name" value="Tetratricopeptide repeat domain"/>
    <property type="match status" value="1"/>
</dbReference>
<dbReference type="InterPro" id="IPR002885">
    <property type="entry name" value="PPR_rpt"/>
</dbReference>
<dbReference type="GO" id="GO:0016072">
    <property type="term" value="P:rRNA metabolic process"/>
    <property type="evidence" value="ECO:0007669"/>
    <property type="project" value="EnsemblFungi"/>
</dbReference>
<dbReference type="STRING" id="1076872.G8ZWS8"/>
<dbReference type="GO" id="GO:0000963">
    <property type="term" value="P:mitochondrial RNA processing"/>
    <property type="evidence" value="ECO:0007669"/>
    <property type="project" value="EnsemblFungi"/>
</dbReference>